<keyword evidence="8 13" id="KW-0677">Repeat</keyword>
<evidence type="ECO:0000256" key="7">
    <source>
        <dbReference type="ARBA" id="ARBA00022723"/>
    </source>
</evidence>
<dbReference type="Pfam" id="PF07732">
    <property type="entry name" value="Cu-oxidase_3"/>
    <property type="match status" value="1"/>
</dbReference>
<dbReference type="InterPro" id="IPR033138">
    <property type="entry name" value="Cu_oxidase_CS"/>
</dbReference>
<comment type="cofactor">
    <cofactor evidence="13">
        <name>Cu cation</name>
        <dbReference type="ChEBI" id="CHEBI:23378"/>
    </cofactor>
    <text evidence="13">Binds 4 Cu cations per monomer.</text>
</comment>
<dbReference type="SUPFAM" id="SSF49503">
    <property type="entry name" value="Cupredoxins"/>
    <property type="match status" value="3"/>
</dbReference>
<dbReference type="CDD" id="cd13897">
    <property type="entry name" value="CuRO_3_LCC_plant"/>
    <property type="match status" value="1"/>
</dbReference>
<evidence type="ECO:0000256" key="10">
    <source>
        <dbReference type="ARBA" id="ARBA00023008"/>
    </source>
</evidence>
<dbReference type="InterPro" id="IPR045087">
    <property type="entry name" value="Cu-oxidase_fam"/>
</dbReference>
<evidence type="ECO:0000256" key="11">
    <source>
        <dbReference type="ARBA" id="ARBA00023180"/>
    </source>
</evidence>
<keyword evidence="10 13" id="KW-0186">Copper</keyword>
<dbReference type="InterPro" id="IPR034288">
    <property type="entry name" value="CuRO_1_LCC"/>
</dbReference>
<dbReference type="InterPro" id="IPR001117">
    <property type="entry name" value="Cu-oxidase_2nd"/>
</dbReference>
<dbReference type="InterPro" id="IPR002355">
    <property type="entry name" value="Cu_oxidase_Cu_BS"/>
</dbReference>
<keyword evidence="9 13" id="KW-0560">Oxidoreductase</keyword>
<name>A0A2P6PRG1_ROSCH</name>
<evidence type="ECO:0000256" key="1">
    <source>
        <dbReference type="ARBA" id="ARBA00000349"/>
    </source>
</evidence>
<dbReference type="GO" id="GO:0052716">
    <property type="term" value="F:hydroquinone:oxygen oxidoreductase activity"/>
    <property type="evidence" value="ECO:0007669"/>
    <property type="project" value="UniProtKB-EC"/>
</dbReference>
<dbReference type="InterPro" id="IPR008972">
    <property type="entry name" value="Cupredoxin"/>
</dbReference>
<dbReference type="PROSITE" id="PS00079">
    <property type="entry name" value="MULTICOPPER_OXIDASE1"/>
    <property type="match status" value="1"/>
</dbReference>
<protein>
    <recommendedName>
        <fullName evidence="4 13">Laccase</fullName>
        <ecNumber evidence="4 13">1.10.3.2</ecNumber>
    </recommendedName>
    <alternativeName>
        <fullName evidence="13">Benzenediol:oxygen oxidoreductase</fullName>
    </alternativeName>
    <alternativeName>
        <fullName evidence="13">Diphenol oxidase</fullName>
    </alternativeName>
    <alternativeName>
        <fullName evidence="13">Urishiol oxidase</fullName>
    </alternativeName>
</protein>
<dbReference type="OrthoDB" id="2121828at2759"/>
<keyword evidence="11" id="KW-0325">Glycoprotein</keyword>
<comment type="caution">
    <text evidence="17">The sequence shown here is derived from an EMBL/GenBank/DDBJ whole genome shotgun (WGS) entry which is preliminary data.</text>
</comment>
<gene>
    <name evidence="17" type="ORF">RchiOBHm_Chr6g0273301</name>
</gene>
<dbReference type="EMBL" id="PDCK01000044">
    <property type="protein sequence ID" value="PRQ24520.1"/>
    <property type="molecule type" value="Genomic_DNA"/>
</dbReference>
<dbReference type="CDD" id="cd13875">
    <property type="entry name" value="CuRO_2_LCC_plant"/>
    <property type="match status" value="1"/>
</dbReference>
<dbReference type="Proteomes" id="UP000238479">
    <property type="component" value="Chromosome 6"/>
</dbReference>
<evidence type="ECO:0000256" key="2">
    <source>
        <dbReference type="ARBA" id="ARBA00004271"/>
    </source>
</evidence>
<feature type="domain" description="Plastocyanin-like" evidence="14">
    <location>
        <begin position="202"/>
        <end position="354"/>
    </location>
</feature>
<evidence type="ECO:0000256" key="5">
    <source>
        <dbReference type="ARBA" id="ARBA00022523"/>
    </source>
</evidence>
<comment type="similarity">
    <text evidence="3 13">Belongs to the multicopper oxidase family.</text>
</comment>
<evidence type="ECO:0000256" key="8">
    <source>
        <dbReference type="ARBA" id="ARBA00022737"/>
    </source>
</evidence>
<evidence type="ECO:0000256" key="6">
    <source>
        <dbReference type="ARBA" id="ARBA00022525"/>
    </source>
</evidence>
<evidence type="ECO:0000313" key="18">
    <source>
        <dbReference type="Proteomes" id="UP000238479"/>
    </source>
</evidence>
<dbReference type="OMA" id="VCISHLN"/>
<evidence type="ECO:0000256" key="4">
    <source>
        <dbReference type="ARBA" id="ARBA00012297"/>
    </source>
</evidence>
<dbReference type="Pfam" id="PF00394">
    <property type="entry name" value="Cu-oxidase"/>
    <property type="match status" value="1"/>
</dbReference>
<dbReference type="PANTHER" id="PTHR11709">
    <property type="entry name" value="MULTI-COPPER OXIDASE"/>
    <property type="match status" value="1"/>
</dbReference>
<evidence type="ECO:0000256" key="3">
    <source>
        <dbReference type="ARBA" id="ARBA00010609"/>
    </source>
</evidence>
<keyword evidence="6 13" id="KW-0964">Secreted</keyword>
<evidence type="ECO:0000256" key="13">
    <source>
        <dbReference type="RuleBase" id="RU361119"/>
    </source>
</evidence>
<accession>A0A2P6PRG1</accession>
<keyword evidence="18" id="KW-1185">Reference proteome</keyword>
<keyword evidence="5 13" id="KW-0052">Apoplast</keyword>
<evidence type="ECO:0000313" key="17">
    <source>
        <dbReference type="EMBL" id="PRQ24520.1"/>
    </source>
</evidence>
<reference evidence="17 18" key="1">
    <citation type="journal article" date="2018" name="Nat. Genet.">
        <title>The Rosa genome provides new insights in the design of modern roses.</title>
        <authorList>
            <person name="Bendahmane M."/>
        </authorList>
    </citation>
    <scope>NUCLEOTIDE SEQUENCE [LARGE SCALE GENOMIC DNA]</scope>
    <source>
        <strain evidence="18">cv. Old Blush</strain>
    </source>
</reference>
<dbReference type="Pfam" id="PF07731">
    <property type="entry name" value="Cu-oxidase_2"/>
    <property type="match status" value="1"/>
</dbReference>
<keyword evidence="12 13" id="KW-0439">Lignin degradation</keyword>
<dbReference type="GO" id="GO:0048046">
    <property type="term" value="C:apoplast"/>
    <property type="evidence" value="ECO:0007669"/>
    <property type="project" value="UniProtKB-SubCell"/>
</dbReference>
<comment type="subcellular location">
    <subcellularLocation>
        <location evidence="2 13">Secreted</location>
        <location evidence="2 13">Extracellular space</location>
        <location evidence="2 13">Apoplast</location>
    </subcellularLocation>
</comment>
<dbReference type="InterPro" id="IPR034285">
    <property type="entry name" value="CuRO_2_LCC"/>
</dbReference>
<dbReference type="Gramene" id="PRQ24520">
    <property type="protein sequence ID" value="PRQ24520"/>
    <property type="gene ID" value="RchiOBHm_Chr6g0273301"/>
</dbReference>
<evidence type="ECO:0000256" key="12">
    <source>
        <dbReference type="ARBA" id="ARBA00023185"/>
    </source>
</evidence>
<dbReference type="PANTHER" id="PTHR11709:SF261">
    <property type="entry name" value="LACCASE"/>
    <property type="match status" value="1"/>
</dbReference>
<evidence type="ECO:0000259" key="16">
    <source>
        <dbReference type="Pfam" id="PF07732"/>
    </source>
</evidence>
<dbReference type="EC" id="1.10.3.2" evidence="4 13"/>
<feature type="domain" description="Plastocyanin-like" evidence="16">
    <location>
        <begin position="75"/>
        <end position="187"/>
    </location>
</feature>
<dbReference type="InterPro" id="IPR017761">
    <property type="entry name" value="Laccase"/>
</dbReference>
<comment type="function">
    <text evidence="13">Lignin degradation and detoxification of lignin-derived products.</text>
</comment>
<comment type="catalytic activity">
    <reaction evidence="1 13">
        <text>4 hydroquinone + O2 = 4 benzosemiquinone + 2 H2O</text>
        <dbReference type="Rhea" id="RHEA:11276"/>
        <dbReference type="ChEBI" id="CHEBI:15377"/>
        <dbReference type="ChEBI" id="CHEBI:15379"/>
        <dbReference type="ChEBI" id="CHEBI:17594"/>
        <dbReference type="ChEBI" id="CHEBI:17977"/>
        <dbReference type="EC" id="1.10.3.2"/>
    </reaction>
</comment>
<evidence type="ECO:0000259" key="14">
    <source>
        <dbReference type="Pfam" id="PF00394"/>
    </source>
</evidence>
<evidence type="ECO:0000259" key="15">
    <source>
        <dbReference type="Pfam" id="PF07731"/>
    </source>
</evidence>
<organism evidence="17 18">
    <name type="scientific">Rosa chinensis</name>
    <name type="common">China rose</name>
    <dbReference type="NCBI Taxonomy" id="74649"/>
    <lineage>
        <taxon>Eukaryota</taxon>
        <taxon>Viridiplantae</taxon>
        <taxon>Streptophyta</taxon>
        <taxon>Embryophyta</taxon>
        <taxon>Tracheophyta</taxon>
        <taxon>Spermatophyta</taxon>
        <taxon>Magnoliopsida</taxon>
        <taxon>eudicotyledons</taxon>
        <taxon>Gunneridae</taxon>
        <taxon>Pentapetalae</taxon>
        <taxon>rosids</taxon>
        <taxon>fabids</taxon>
        <taxon>Rosales</taxon>
        <taxon>Rosaceae</taxon>
        <taxon>Rosoideae</taxon>
        <taxon>Rosoideae incertae sedis</taxon>
        <taxon>Rosa</taxon>
    </lineage>
</organism>
<dbReference type="Gene3D" id="2.60.40.420">
    <property type="entry name" value="Cupredoxins - blue copper proteins"/>
    <property type="match status" value="3"/>
</dbReference>
<dbReference type="NCBIfam" id="TIGR03389">
    <property type="entry name" value="laccase"/>
    <property type="match status" value="1"/>
</dbReference>
<proteinExistence type="inferred from homology"/>
<dbReference type="InterPro" id="IPR011706">
    <property type="entry name" value="Cu-oxidase_C"/>
</dbReference>
<keyword evidence="7 13" id="KW-0479">Metal-binding</keyword>
<evidence type="ECO:0000256" key="9">
    <source>
        <dbReference type="ARBA" id="ARBA00023002"/>
    </source>
</evidence>
<dbReference type="PROSITE" id="PS00080">
    <property type="entry name" value="MULTICOPPER_OXIDASE2"/>
    <property type="match status" value="1"/>
</dbReference>
<dbReference type="InterPro" id="IPR011707">
    <property type="entry name" value="Cu-oxidase-like_N"/>
</dbReference>
<sequence>MQPYSFIYHIIYIVPARNPKHERKANWRFLQPRNNSMKPQMNCRLLMTEVLGFLFVFVQFDSLVQGEVHFYAFVVRERNFTKLCVTKSILVVNDSFPGPEIRVHKGDTVFVNVHNQGYYGFTIHWHGIKQPRNPWSDGPEYITQCPIPPGTNFTYEIHLSDEEGTLWWHAHSDWTRATVHGAIVILPAVGTTFPFPQPDDDETIIIASWYFGDVKELVDVAMEEGSDLPHSDAYTINGEPGDLCNCSKETTYRRMVDYGKTYLLRIINANINAEHFFAVGDHNLTVVGLDGAYIKPINTGYLVISPGQAMDVLLEANQSPGQYYMAARQYSSEDAAVVDFDHVNVTAILEYRGNYTYRPPSFPTTLPMYLDYPAAVKFTLRIKSLATPEYPISVPLNVTTSMFITVSMNELPCTHSGCKTDQKMTSSLNNVSWAFPLNTTDVLQAYYRNISGVYTTDFPDQPTQYYNFTEETFVENILFTVQGTKVKVLNYNESVQIVFLGTDVMKSSVNHPMHMHGYSFYVVGFGFGIYNNESDPKGFNLVDPPQATTFGVPKNGWLAIRFTANNPGVWFWHCHFERHLSWGMDTAFIVKNGGTVQTSMREPPAYMPPCNAQLDSHIKTDSTEGVNII</sequence>
<dbReference type="GO" id="GO:0005507">
    <property type="term" value="F:copper ion binding"/>
    <property type="evidence" value="ECO:0007669"/>
    <property type="project" value="InterPro"/>
</dbReference>
<dbReference type="InterPro" id="IPR034289">
    <property type="entry name" value="CuRO_3_LCC"/>
</dbReference>
<dbReference type="AlphaFoldDB" id="A0A2P6PRG1"/>
<dbReference type="CDD" id="cd13849">
    <property type="entry name" value="CuRO_1_LCC_plant"/>
    <property type="match status" value="1"/>
</dbReference>
<dbReference type="GO" id="GO:0046274">
    <property type="term" value="P:lignin catabolic process"/>
    <property type="evidence" value="ECO:0007669"/>
    <property type="project" value="UniProtKB-KW"/>
</dbReference>
<feature type="domain" description="Plastocyanin-like" evidence="15">
    <location>
        <begin position="460"/>
        <end position="592"/>
    </location>
</feature>